<dbReference type="NCBIfam" id="TIGR01494">
    <property type="entry name" value="ATPase_P-type"/>
    <property type="match status" value="1"/>
</dbReference>
<evidence type="ECO:0000259" key="18">
    <source>
        <dbReference type="PROSITE" id="PS50846"/>
    </source>
</evidence>
<dbReference type="GO" id="GO:0140581">
    <property type="term" value="F:P-type monovalent copper transporter activity"/>
    <property type="evidence" value="ECO:0007669"/>
    <property type="project" value="UniProtKB-EC"/>
</dbReference>
<dbReference type="FunFam" id="3.30.70.100:FF:000001">
    <property type="entry name" value="ATPase copper transporting beta"/>
    <property type="match status" value="1"/>
</dbReference>
<dbReference type="SUPFAM" id="SSF81665">
    <property type="entry name" value="Calcium ATPase, transmembrane domain M"/>
    <property type="match status" value="1"/>
</dbReference>
<comment type="similarity">
    <text evidence="2 17">Belongs to the cation transport ATPase (P-type) (TC 3.A.3) family. Type IB subfamily.</text>
</comment>
<evidence type="ECO:0000256" key="1">
    <source>
        <dbReference type="ARBA" id="ARBA00004127"/>
    </source>
</evidence>
<keyword evidence="14" id="KW-0406">Ion transport</keyword>
<dbReference type="Gene3D" id="3.40.1110.10">
    <property type="entry name" value="Calcium-transporting ATPase, cytoplasmic domain N"/>
    <property type="match status" value="1"/>
</dbReference>
<keyword evidence="17" id="KW-1003">Cell membrane</keyword>
<feature type="transmembrane region" description="Helical" evidence="17">
    <location>
        <begin position="139"/>
        <end position="159"/>
    </location>
</feature>
<dbReference type="InterPro" id="IPR008250">
    <property type="entry name" value="ATPase_P-typ_transduc_dom_A_sf"/>
</dbReference>
<evidence type="ECO:0000256" key="14">
    <source>
        <dbReference type="ARBA" id="ARBA00023065"/>
    </source>
</evidence>
<dbReference type="Pfam" id="PF00702">
    <property type="entry name" value="Hydrolase"/>
    <property type="match status" value="1"/>
</dbReference>
<proteinExistence type="inferred from homology"/>
<dbReference type="GO" id="GO:0016887">
    <property type="term" value="F:ATP hydrolysis activity"/>
    <property type="evidence" value="ECO:0007669"/>
    <property type="project" value="InterPro"/>
</dbReference>
<evidence type="ECO:0000256" key="13">
    <source>
        <dbReference type="ARBA" id="ARBA00023008"/>
    </source>
</evidence>
<dbReference type="Gene3D" id="3.30.70.100">
    <property type="match status" value="1"/>
</dbReference>
<dbReference type="Gene3D" id="2.70.150.10">
    <property type="entry name" value="Calcium-transporting ATPase, cytoplasmic transduction domain A"/>
    <property type="match status" value="1"/>
</dbReference>
<dbReference type="CDD" id="cd00371">
    <property type="entry name" value="HMA"/>
    <property type="match status" value="1"/>
</dbReference>
<evidence type="ECO:0000256" key="17">
    <source>
        <dbReference type="RuleBase" id="RU362081"/>
    </source>
</evidence>
<evidence type="ECO:0000256" key="4">
    <source>
        <dbReference type="ARBA" id="ARBA00022448"/>
    </source>
</evidence>
<evidence type="ECO:0000256" key="16">
    <source>
        <dbReference type="ARBA" id="ARBA00049289"/>
    </source>
</evidence>
<dbReference type="GO" id="GO:0005886">
    <property type="term" value="C:plasma membrane"/>
    <property type="evidence" value="ECO:0007669"/>
    <property type="project" value="UniProtKB-SubCell"/>
</dbReference>
<dbReference type="SUPFAM" id="SSF56784">
    <property type="entry name" value="HAD-like"/>
    <property type="match status" value="1"/>
</dbReference>
<dbReference type="NCBIfam" id="TIGR01511">
    <property type="entry name" value="ATPase-IB1_Cu"/>
    <property type="match status" value="1"/>
</dbReference>
<feature type="transmembrane region" description="Helical" evidence="17">
    <location>
        <begin position="171"/>
        <end position="188"/>
    </location>
</feature>
<dbReference type="EMBL" id="BDQX01000230">
    <property type="protein sequence ID" value="GBG09415.1"/>
    <property type="molecule type" value="Genomic_DNA"/>
</dbReference>
<evidence type="ECO:0000256" key="9">
    <source>
        <dbReference type="ARBA" id="ARBA00022796"/>
    </source>
</evidence>
<keyword evidence="4" id="KW-0813">Transport</keyword>
<evidence type="ECO:0000313" key="20">
    <source>
        <dbReference type="Proteomes" id="UP000245202"/>
    </source>
</evidence>
<dbReference type="Pfam" id="PF00122">
    <property type="entry name" value="E1-E2_ATPase"/>
    <property type="match status" value="1"/>
</dbReference>
<dbReference type="EC" id="7.2.2.8" evidence="3"/>
<feature type="domain" description="HMA" evidence="18">
    <location>
        <begin position="17"/>
        <end position="83"/>
    </location>
</feature>
<name>A0A2R5ETF1_9BACL</name>
<dbReference type="PANTHER" id="PTHR43520">
    <property type="entry name" value="ATP7, ISOFORM B"/>
    <property type="match status" value="1"/>
</dbReference>
<dbReference type="PRINTS" id="PR00943">
    <property type="entry name" value="CUATPASE"/>
</dbReference>
<comment type="catalytic activity">
    <reaction evidence="16">
        <text>Cu(+)(in) + ATP + H2O = Cu(+)(out) + ADP + phosphate + H(+)</text>
        <dbReference type="Rhea" id="RHEA:25792"/>
        <dbReference type="ChEBI" id="CHEBI:15377"/>
        <dbReference type="ChEBI" id="CHEBI:15378"/>
        <dbReference type="ChEBI" id="CHEBI:30616"/>
        <dbReference type="ChEBI" id="CHEBI:43474"/>
        <dbReference type="ChEBI" id="CHEBI:49552"/>
        <dbReference type="ChEBI" id="CHEBI:456216"/>
        <dbReference type="EC" id="7.2.2.8"/>
    </reaction>
</comment>
<evidence type="ECO:0000256" key="12">
    <source>
        <dbReference type="ARBA" id="ARBA00022989"/>
    </source>
</evidence>
<dbReference type="PANTHER" id="PTHR43520:SF8">
    <property type="entry name" value="P-TYPE CU(+) TRANSPORTER"/>
    <property type="match status" value="1"/>
</dbReference>
<dbReference type="AlphaFoldDB" id="A0A2R5ETF1"/>
<dbReference type="InterPro" id="IPR017969">
    <property type="entry name" value="Heavy-metal-associated_CS"/>
</dbReference>
<dbReference type="PROSITE" id="PS00154">
    <property type="entry name" value="ATPASE_E1_E2"/>
    <property type="match status" value="1"/>
</dbReference>
<keyword evidence="9" id="KW-0187">Copper transport</keyword>
<dbReference type="GO" id="GO:0005507">
    <property type="term" value="F:copper ion binding"/>
    <property type="evidence" value="ECO:0007669"/>
    <property type="project" value="TreeGrafter"/>
</dbReference>
<feature type="transmembrane region" description="Helical" evidence="17">
    <location>
        <begin position="208"/>
        <end position="226"/>
    </location>
</feature>
<keyword evidence="5" id="KW-0597">Phosphoprotein</keyword>
<dbReference type="PROSITE" id="PS50846">
    <property type="entry name" value="HMA_2"/>
    <property type="match status" value="1"/>
</dbReference>
<feature type="transmembrane region" description="Helical" evidence="17">
    <location>
        <begin position="388"/>
        <end position="418"/>
    </location>
</feature>
<feature type="transmembrane region" description="Helical" evidence="17">
    <location>
        <begin position="703"/>
        <end position="720"/>
    </location>
</feature>
<dbReference type="InterPro" id="IPR044492">
    <property type="entry name" value="P_typ_ATPase_HD_dom"/>
</dbReference>
<reference evidence="19 20" key="1">
    <citation type="submission" date="2017-08" db="EMBL/GenBank/DDBJ databases">
        <title>Substantial Increase in Enzyme Production by Combined Drug-Resistance Mutations in Paenibacillus agaridevorans.</title>
        <authorList>
            <person name="Tanaka Y."/>
            <person name="Funane K."/>
            <person name="Hosaka T."/>
            <person name="Shiwa Y."/>
            <person name="Fujita N."/>
            <person name="Miyazaki T."/>
            <person name="Yoshikawa H."/>
            <person name="Murakami K."/>
            <person name="Kasahara K."/>
            <person name="Inaoka T."/>
            <person name="Hiraga Y."/>
            <person name="Ochi K."/>
        </authorList>
    </citation>
    <scope>NUCLEOTIDE SEQUENCE [LARGE SCALE GENOMIC DNA]</scope>
    <source>
        <strain evidence="19 20">T-3040</strain>
    </source>
</reference>
<dbReference type="RefSeq" id="WP_108994154.1">
    <property type="nucleotide sequence ID" value="NZ_BDQX01000230.1"/>
</dbReference>
<feature type="transmembrane region" description="Helical" evidence="17">
    <location>
        <begin position="360"/>
        <end position="382"/>
    </location>
</feature>
<feature type="transmembrane region" description="Helical" evidence="17">
    <location>
        <begin position="99"/>
        <end position="119"/>
    </location>
</feature>
<keyword evidence="11" id="KW-1278">Translocase</keyword>
<dbReference type="GO" id="GO:0043682">
    <property type="term" value="F:P-type divalent copper transporter activity"/>
    <property type="evidence" value="ECO:0007669"/>
    <property type="project" value="TreeGrafter"/>
</dbReference>
<dbReference type="InterPro" id="IPR023299">
    <property type="entry name" value="ATPase_P-typ_cyto_dom_N"/>
</dbReference>
<dbReference type="InterPro" id="IPR027256">
    <property type="entry name" value="P-typ_ATPase_IB"/>
</dbReference>
<dbReference type="InterPro" id="IPR018303">
    <property type="entry name" value="ATPase_P-typ_P_site"/>
</dbReference>
<evidence type="ECO:0000256" key="6">
    <source>
        <dbReference type="ARBA" id="ARBA00022692"/>
    </source>
</evidence>
<evidence type="ECO:0000256" key="3">
    <source>
        <dbReference type="ARBA" id="ARBA00012517"/>
    </source>
</evidence>
<evidence type="ECO:0000256" key="8">
    <source>
        <dbReference type="ARBA" id="ARBA00022741"/>
    </source>
</evidence>
<dbReference type="SFLD" id="SFLDS00003">
    <property type="entry name" value="Haloacid_Dehalogenase"/>
    <property type="match status" value="1"/>
</dbReference>
<dbReference type="SUPFAM" id="SSF55008">
    <property type="entry name" value="HMA, heavy metal-associated domain"/>
    <property type="match status" value="1"/>
</dbReference>
<dbReference type="InterPro" id="IPR023214">
    <property type="entry name" value="HAD_sf"/>
</dbReference>
<dbReference type="GO" id="GO:0005524">
    <property type="term" value="F:ATP binding"/>
    <property type="evidence" value="ECO:0007669"/>
    <property type="project" value="UniProtKB-UniRule"/>
</dbReference>
<dbReference type="SFLD" id="SFLDF00027">
    <property type="entry name" value="p-type_atpase"/>
    <property type="match status" value="1"/>
</dbReference>
<dbReference type="GO" id="GO:0055070">
    <property type="term" value="P:copper ion homeostasis"/>
    <property type="evidence" value="ECO:0007669"/>
    <property type="project" value="TreeGrafter"/>
</dbReference>
<evidence type="ECO:0000256" key="10">
    <source>
        <dbReference type="ARBA" id="ARBA00022840"/>
    </source>
</evidence>
<comment type="subcellular location">
    <subcellularLocation>
        <location evidence="17">Cell membrane</location>
    </subcellularLocation>
    <subcellularLocation>
        <location evidence="1">Endomembrane system</location>
        <topology evidence="1">Multi-pass membrane protein</topology>
    </subcellularLocation>
</comment>
<dbReference type="InterPro" id="IPR059000">
    <property type="entry name" value="ATPase_P-type_domA"/>
</dbReference>
<keyword evidence="20" id="KW-1185">Reference proteome</keyword>
<comment type="caution">
    <text evidence="19">The sequence shown here is derived from an EMBL/GenBank/DDBJ whole genome shotgun (WGS) entry which is preliminary data.</text>
</comment>
<evidence type="ECO:0000256" key="5">
    <source>
        <dbReference type="ARBA" id="ARBA00022553"/>
    </source>
</evidence>
<gene>
    <name evidence="19" type="ORF">PAT3040_04060</name>
</gene>
<dbReference type="InterPro" id="IPR023298">
    <property type="entry name" value="ATPase_P-typ_TM_dom_sf"/>
</dbReference>
<evidence type="ECO:0000256" key="15">
    <source>
        <dbReference type="ARBA" id="ARBA00023136"/>
    </source>
</evidence>
<keyword evidence="10 17" id="KW-0067">ATP-binding</keyword>
<dbReference type="InterPro" id="IPR001757">
    <property type="entry name" value="P_typ_ATPase"/>
</dbReference>
<dbReference type="InterPro" id="IPR006121">
    <property type="entry name" value="HMA_dom"/>
</dbReference>
<accession>A0A2R5ETF1</accession>
<sequence length="760" mass="81314">MKRSVAFEEAGRDGVVTELDFTIQGMSCAACAARIERAVGRMEGIHEAAVSFPLRTAWVQMDAGKVSREEVERKINTLGFTAMTTESAGRGLRKERTALLIRFIASALLTLPLLASMLQHIPLLQPFAGLLPLWLHQPWLQLILATLIQFVIGMPFYFGAYHAIRQRSANMDVLVALGTTAAYLYSHYVVFSEGLVHSADWPHHAAPLYFETSAVVITAILLGKLIETNASLRTYDESFGFGQLQSGTAKVEREGEIVEIRTEFVREGEIVIANGGDLIPVDGTVASGESMVDESLLTGESLGAAKLPGDDVWAGTMNVYGTLRIQTKAAGHDTMVSRIAELVRQGQRSKSSIQSQVDAAAGWFVPMMLMVAALSLLLWGLWLKPGDWGHAATCAIAVLLAACPCALGLAAPISLAIASGRLAKRGIIAKEASVLERLAAIRTIVLDKTGTLTEGKPKVKHIQSFSMGQSALLRVTAALEAESRHPLAEALREEARRLGMKVTAAEGIVTTVAGGVKGRIHGITYTYGNLRHIEREGYRIGAAAGQAAKLRERLGETVLYAMKEGECIGIVGYSDRLKIDAAQTVKDLRKLGVEPMIATGDHEAPARAAASTLGIRDVRSSMLPEDKLTYIESLKSRGAKAAFAGDGWNDAPALAAADVGIAMGDGTEGALAAGHMTLLFSRLPAIPEAIRISRQTLRNIRQNLAFALLYNAFIIPFAAMGMLQPWMAGTAMALSSVSVVGNALRLRGGLGMTEARGLQG</sequence>
<dbReference type="Pfam" id="PF00403">
    <property type="entry name" value="HMA"/>
    <property type="match status" value="1"/>
</dbReference>
<keyword evidence="6 17" id="KW-0812">Transmembrane</keyword>
<evidence type="ECO:0000313" key="19">
    <source>
        <dbReference type="EMBL" id="GBG09415.1"/>
    </source>
</evidence>
<dbReference type="InterPro" id="IPR036163">
    <property type="entry name" value="HMA_dom_sf"/>
</dbReference>
<keyword evidence="12 17" id="KW-1133">Transmembrane helix</keyword>
<evidence type="ECO:0000256" key="11">
    <source>
        <dbReference type="ARBA" id="ARBA00022967"/>
    </source>
</evidence>
<dbReference type="Proteomes" id="UP000245202">
    <property type="component" value="Unassembled WGS sequence"/>
</dbReference>
<dbReference type="SFLD" id="SFLDG00002">
    <property type="entry name" value="C1.7:_P-type_atpase_like"/>
    <property type="match status" value="1"/>
</dbReference>
<keyword evidence="15 17" id="KW-0472">Membrane</keyword>
<dbReference type="PRINTS" id="PR00119">
    <property type="entry name" value="CATATPASE"/>
</dbReference>
<evidence type="ECO:0000256" key="7">
    <source>
        <dbReference type="ARBA" id="ARBA00022723"/>
    </source>
</evidence>
<evidence type="ECO:0000256" key="2">
    <source>
        <dbReference type="ARBA" id="ARBA00006024"/>
    </source>
</evidence>
<organism evidence="19 20">
    <name type="scientific">Paenibacillus agaridevorans</name>
    <dbReference type="NCBI Taxonomy" id="171404"/>
    <lineage>
        <taxon>Bacteria</taxon>
        <taxon>Bacillati</taxon>
        <taxon>Bacillota</taxon>
        <taxon>Bacilli</taxon>
        <taxon>Bacillales</taxon>
        <taxon>Paenibacillaceae</taxon>
        <taxon>Paenibacillus</taxon>
    </lineage>
</organism>
<dbReference type="SUPFAM" id="SSF81653">
    <property type="entry name" value="Calcium ATPase, transduction domain A"/>
    <property type="match status" value="1"/>
</dbReference>
<dbReference type="NCBIfam" id="TIGR01525">
    <property type="entry name" value="ATPase-IB_hvy"/>
    <property type="match status" value="1"/>
</dbReference>
<keyword evidence="13" id="KW-0186">Copper</keyword>
<dbReference type="PROSITE" id="PS01047">
    <property type="entry name" value="HMA_1"/>
    <property type="match status" value="1"/>
</dbReference>
<dbReference type="GO" id="GO:0012505">
    <property type="term" value="C:endomembrane system"/>
    <property type="evidence" value="ECO:0007669"/>
    <property type="project" value="UniProtKB-SubCell"/>
</dbReference>
<keyword evidence="8 17" id="KW-0547">Nucleotide-binding</keyword>
<protein>
    <recommendedName>
        <fullName evidence="3">P-type Cu(+) transporter</fullName>
        <ecNumber evidence="3">7.2.2.8</ecNumber>
    </recommendedName>
</protein>
<dbReference type="InterPro" id="IPR036412">
    <property type="entry name" value="HAD-like_sf"/>
</dbReference>
<dbReference type="Gene3D" id="3.40.50.1000">
    <property type="entry name" value="HAD superfamily/HAD-like"/>
    <property type="match status" value="1"/>
</dbReference>
<keyword evidence="7 17" id="KW-0479">Metal-binding</keyword>